<dbReference type="GO" id="GO:0046872">
    <property type="term" value="F:metal ion binding"/>
    <property type="evidence" value="ECO:0007669"/>
    <property type="project" value="UniProtKB-KW"/>
</dbReference>
<dbReference type="eggNOG" id="COG0383">
    <property type="taxonomic scope" value="Bacteria"/>
</dbReference>
<dbReference type="OrthoDB" id="9772207at2"/>
<dbReference type="InterPro" id="IPR027291">
    <property type="entry name" value="Glyco_hydro_38_N_sf"/>
</dbReference>
<keyword evidence="2" id="KW-0479">Metal-binding</keyword>
<dbReference type="InterPro" id="IPR011013">
    <property type="entry name" value="Gal_mutarotase_sf_dom"/>
</dbReference>
<dbReference type="InterPro" id="IPR000602">
    <property type="entry name" value="Glyco_hydro_38_N"/>
</dbReference>
<dbReference type="FunFam" id="3.20.110.10:FF:000002">
    <property type="entry name" value="alpha-mannosidase 2C1 isoform X1"/>
    <property type="match status" value="1"/>
</dbReference>
<keyword evidence="4" id="KW-0326">Glycosidase</keyword>
<dbReference type="Gene3D" id="1.20.1270.50">
    <property type="entry name" value="Glycoside hydrolase family 38, central domain"/>
    <property type="match status" value="1"/>
</dbReference>
<dbReference type="Gene3D" id="2.70.98.30">
    <property type="entry name" value="Golgi alpha-mannosidase II, domain 4"/>
    <property type="match status" value="1"/>
</dbReference>
<dbReference type="FunFam" id="2.70.98.30:FF:000010">
    <property type="entry name" value="Cytosolic alpha-mannosidase"/>
    <property type="match status" value="1"/>
</dbReference>
<evidence type="ECO:0000313" key="7">
    <source>
        <dbReference type="Proteomes" id="UP000050949"/>
    </source>
</evidence>
<dbReference type="SUPFAM" id="SSF88688">
    <property type="entry name" value="Families 57/38 glycoside transferase middle domain"/>
    <property type="match status" value="1"/>
</dbReference>
<accession>A0A0R1XHG1</accession>
<dbReference type="InterPro" id="IPR041147">
    <property type="entry name" value="GH38_C"/>
</dbReference>
<comment type="caution">
    <text evidence="6">The sequence shown here is derived from an EMBL/GenBank/DDBJ whole genome shotgun (WGS) entry which is preliminary data.</text>
</comment>
<dbReference type="InterPro" id="IPR028995">
    <property type="entry name" value="Glyco_hydro_57/38_cen_sf"/>
</dbReference>
<evidence type="ECO:0000256" key="4">
    <source>
        <dbReference type="ARBA" id="ARBA00023295"/>
    </source>
</evidence>
<comment type="similarity">
    <text evidence="1">Belongs to the glycosyl hydrolase 38 family.</text>
</comment>
<evidence type="ECO:0000256" key="3">
    <source>
        <dbReference type="ARBA" id="ARBA00022801"/>
    </source>
</evidence>
<keyword evidence="3" id="KW-0378">Hydrolase</keyword>
<dbReference type="SMART" id="SM00872">
    <property type="entry name" value="Alpha-mann_mid"/>
    <property type="match status" value="1"/>
</dbReference>
<evidence type="ECO:0000259" key="5">
    <source>
        <dbReference type="SMART" id="SM00872"/>
    </source>
</evidence>
<protein>
    <recommendedName>
        <fullName evidence="5">Glycoside hydrolase family 38 central domain-containing protein</fullName>
    </recommendedName>
</protein>
<dbReference type="Pfam" id="PF01074">
    <property type="entry name" value="Glyco_hydro_38N"/>
    <property type="match status" value="1"/>
</dbReference>
<dbReference type="GO" id="GO:0006013">
    <property type="term" value="P:mannose metabolic process"/>
    <property type="evidence" value="ECO:0007669"/>
    <property type="project" value="InterPro"/>
</dbReference>
<dbReference type="InterPro" id="IPR011330">
    <property type="entry name" value="Glyco_hydro/deAcase_b/a-brl"/>
</dbReference>
<dbReference type="GO" id="GO:0030246">
    <property type="term" value="F:carbohydrate binding"/>
    <property type="evidence" value="ECO:0007669"/>
    <property type="project" value="InterPro"/>
</dbReference>
<dbReference type="PANTHER" id="PTHR46017">
    <property type="entry name" value="ALPHA-MANNOSIDASE 2C1"/>
    <property type="match status" value="1"/>
</dbReference>
<evidence type="ECO:0000256" key="1">
    <source>
        <dbReference type="ARBA" id="ARBA00009792"/>
    </source>
</evidence>
<dbReference type="GO" id="GO:0004559">
    <property type="term" value="F:alpha-mannosidase activity"/>
    <property type="evidence" value="ECO:0007669"/>
    <property type="project" value="InterPro"/>
</dbReference>
<sequence>MADHFQKKAAQQLGYLHAYFYNNFTPVTGITMGRDERADTRTIPTAVQWRPVSLGTAWQGRDDYFWLRFSLTVPMLAEDAHYVLHAVLGRTGGGNNSGFEGLLFVNGAPYQAVDSNHEEVHFGTRYSGQTLSIAIKLWTGLEGGGPRQIQHYTLDDLSAGIINQSVVDCYAYLWNIVGTVAELGPDEPLRYSYQTLVKQSLRRFDWASLTPATIGPVCDQVLADIHAFIAAHPHEKKGYQITAVGQTHIDVAWLWRLRHTREKIARSFSTVLALMDEYPDYRFFMSTPQDFAFLADDYPDLYQRVAQRIAEGRWEVDGGTWLEPDVNMPSGESLTRQFLYGSAYFKQHFDADAHVLWLPDTFGYSAALPQIMHGFGVDNFMTTKISWNDTNRVPHDTFYWQGIDGSRVLTHFITTIEPWTNYEDPAQWQYTYNGDVTPHTVIGTYHVYADKPVNDHLLLAYGYGDGGGGPTREQIQNIRILNELPGMPTIHNGRVADFFSGLQDRLHHAAEPVAVWRGELYLEFHRGTYTSQARIKAHNRRAEYALRDLEMRYAAAHVEQGLPYPQETLHTLWTTLLRNQFHDILPGSAIHEVYADAEKEFSQLFATIAQLHRDLDVQVTTVAAGQSLVRNSLPWSTTQLIGGQEVTVPALSTISLPAAQPAAAPAMAVIDGRTVHTPFYDLTYAATGALTKLWDKRTQRDVLADAGGNILTLYEDRPLQYDNWNIDADYPDKVSVLQADQVAVTANTPLYTDITSHYAFGQSTMTQVIRLYAHNPRIDFRTTVDWHERQRLLRVAFNTPILAASARYDIQYGNVTRATDDNTSWDQAKFETVAHEWVDLAQRDYGVALLNDSKYGHRIKGSQISLSLLKSGNYPDTTADEGIQTFTYALLPHTGDFLTGQVPQAAAELNEPLRCTADRTAETLTPLFTITGDYPAALDAVKISEDGSALIVRVHDYSGTDNRLSLTPRFAAKTAQAAALDEHVTDATELLAAGQVTLTLHPYEIRTIRFTW</sequence>
<dbReference type="RefSeq" id="WP_051225348.1">
    <property type="nucleotide sequence ID" value="NZ_AUEH01000032.1"/>
</dbReference>
<organism evidence="6 7">
    <name type="scientific">Schleiferilactobacillus harbinensis DSM 16991</name>
    <dbReference type="NCBI Taxonomy" id="1122147"/>
    <lineage>
        <taxon>Bacteria</taxon>
        <taxon>Bacillati</taxon>
        <taxon>Bacillota</taxon>
        <taxon>Bacilli</taxon>
        <taxon>Lactobacillales</taxon>
        <taxon>Lactobacillaceae</taxon>
        <taxon>Schleiferilactobacillus</taxon>
    </lineage>
</organism>
<dbReference type="Proteomes" id="UP000050949">
    <property type="component" value="Unassembled WGS sequence"/>
</dbReference>
<dbReference type="Gene3D" id="2.60.40.2220">
    <property type="match status" value="1"/>
</dbReference>
<evidence type="ECO:0000256" key="2">
    <source>
        <dbReference type="ARBA" id="ARBA00022723"/>
    </source>
</evidence>
<dbReference type="InterPro" id="IPR011682">
    <property type="entry name" value="Glyco_hydro_38_C"/>
</dbReference>
<dbReference type="CDD" id="cd10789">
    <property type="entry name" value="GH38N_AMII_ER_cytosolic"/>
    <property type="match status" value="1"/>
</dbReference>
<dbReference type="SUPFAM" id="SSF88713">
    <property type="entry name" value="Glycoside hydrolase/deacetylase"/>
    <property type="match status" value="1"/>
</dbReference>
<dbReference type="Pfam" id="PF09261">
    <property type="entry name" value="Alpha-mann_mid"/>
    <property type="match status" value="1"/>
</dbReference>
<dbReference type="Gene3D" id="3.20.110.10">
    <property type="entry name" value="Glycoside hydrolase 38, N terminal domain"/>
    <property type="match status" value="1"/>
</dbReference>
<dbReference type="GO" id="GO:0009313">
    <property type="term" value="P:oligosaccharide catabolic process"/>
    <property type="evidence" value="ECO:0007669"/>
    <property type="project" value="TreeGrafter"/>
</dbReference>
<dbReference type="InterPro" id="IPR037094">
    <property type="entry name" value="Glyco_hydro_38_cen_sf"/>
</dbReference>
<dbReference type="PATRIC" id="fig|1122147.4.peg.545"/>
<dbReference type="SUPFAM" id="SSF74650">
    <property type="entry name" value="Galactose mutarotase-like"/>
    <property type="match status" value="1"/>
</dbReference>
<dbReference type="InterPro" id="IPR015341">
    <property type="entry name" value="Glyco_hydro_38_cen"/>
</dbReference>
<feature type="domain" description="Glycoside hydrolase family 38 central" evidence="5">
    <location>
        <begin position="523"/>
        <end position="601"/>
    </location>
</feature>
<name>A0A0R1XHG1_9LACO</name>
<gene>
    <name evidence="6" type="ORF">FC91_GL000525</name>
</gene>
<dbReference type="PANTHER" id="PTHR46017:SF1">
    <property type="entry name" value="ALPHA-MANNOSIDASE 2C1"/>
    <property type="match status" value="1"/>
</dbReference>
<dbReference type="Pfam" id="PF17677">
    <property type="entry name" value="Glyco_hydro38C2"/>
    <property type="match status" value="1"/>
</dbReference>
<dbReference type="EMBL" id="AZFW01000013">
    <property type="protein sequence ID" value="KRM29506.1"/>
    <property type="molecule type" value="Genomic_DNA"/>
</dbReference>
<evidence type="ECO:0000313" key="6">
    <source>
        <dbReference type="EMBL" id="KRM29506.1"/>
    </source>
</evidence>
<dbReference type="FunFam" id="1.20.1270.50:FF:000004">
    <property type="entry name" value="alpha-mannosidase 2C1 isoform X1"/>
    <property type="match status" value="1"/>
</dbReference>
<reference evidence="6 7" key="1">
    <citation type="journal article" date="2015" name="Genome Announc.">
        <title>Expanding the biotechnology potential of lactobacilli through comparative genomics of 213 strains and associated genera.</title>
        <authorList>
            <person name="Sun Z."/>
            <person name="Harris H.M."/>
            <person name="McCann A."/>
            <person name="Guo C."/>
            <person name="Argimon S."/>
            <person name="Zhang W."/>
            <person name="Yang X."/>
            <person name="Jeffery I.B."/>
            <person name="Cooney J.C."/>
            <person name="Kagawa T.F."/>
            <person name="Liu W."/>
            <person name="Song Y."/>
            <person name="Salvetti E."/>
            <person name="Wrobel A."/>
            <person name="Rasinkangas P."/>
            <person name="Parkhill J."/>
            <person name="Rea M.C."/>
            <person name="O'Sullivan O."/>
            <person name="Ritari J."/>
            <person name="Douillard F.P."/>
            <person name="Paul Ross R."/>
            <person name="Yang R."/>
            <person name="Briner A.E."/>
            <person name="Felis G.E."/>
            <person name="de Vos W.M."/>
            <person name="Barrangou R."/>
            <person name="Klaenhammer T.R."/>
            <person name="Caufield P.W."/>
            <person name="Cui Y."/>
            <person name="Zhang H."/>
            <person name="O'Toole P.W."/>
        </authorList>
    </citation>
    <scope>NUCLEOTIDE SEQUENCE [LARGE SCALE GENOMIC DNA]</scope>
    <source>
        <strain evidence="6 7">DSM 16991</strain>
    </source>
</reference>
<proteinExistence type="inferred from homology"/>
<dbReference type="AlphaFoldDB" id="A0A0R1XHG1"/>
<dbReference type="Pfam" id="PF07748">
    <property type="entry name" value="Glyco_hydro_38C"/>
    <property type="match status" value="1"/>
</dbReference>